<feature type="region of interest" description="Disordered" evidence="1">
    <location>
        <begin position="30"/>
        <end position="60"/>
    </location>
</feature>
<reference evidence="3" key="1">
    <citation type="journal article" date="2015" name="PLoS Genet.">
        <title>The dynamic genome and transcriptome of the human fungal pathogen Blastomyces and close relative Emmonsia.</title>
        <authorList>
            <person name="Munoz J.F."/>
            <person name="Gauthier G.M."/>
            <person name="Desjardins C.A."/>
            <person name="Gallo J.E."/>
            <person name="Holder J."/>
            <person name="Sullivan T.D."/>
            <person name="Marty A.J."/>
            <person name="Carmen J.C."/>
            <person name="Chen Z."/>
            <person name="Ding L."/>
            <person name="Gujja S."/>
            <person name="Magrini V."/>
            <person name="Misas E."/>
            <person name="Mitreva M."/>
            <person name="Priest M."/>
            <person name="Saif S."/>
            <person name="Whiston E.A."/>
            <person name="Young S."/>
            <person name="Zeng Q."/>
            <person name="Goldman W.E."/>
            <person name="Mardis E.R."/>
            <person name="Taylor J.W."/>
            <person name="McEwen J.G."/>
            <person name="Clay O.K."/>
            <person name="Klein B.S."/>
            <person name="Cuomo C.A."/>
        </authorList>
    </citation>
    <scope>NUCLEOTIDE SEQUENCE [LARGE SCALE GENOMIC DNA]</scope>
    <source>
        <strain evidence="3">UAMH 139</strain>
    </source>
</reference>
<feature type="compositionally biased region" description="Low complexity" evidence="1">
    <location>
        <begin position="31"/>
        <end position="44"/>
    </location>
</feature>
<dbReference type="AlphaFoldDB" id="A0A0H1BJM3"/>
<accession>A0A0H1BJM3</accession>
<organism evidence="2 3">
    <name type="scientific">Blastomyces silverae</name>
    <dbReference type="NCBI Taxonomy" id="2060906"/>
    <lineage>
        <taxon>Eukaryota</taxon>
        <taxon>Fungi</taxon>
        <taxon>Dikarya</taxon>
        <taxon>Ascomycota</taxon>
        <taxon>Pezizomycotina</taxon>
        <taxon>Eurotiomycetes</taxon>
        <taxon>Eurotiomycetidae</taxon>
        <taxon>Onygenales</taxon>
        <taxon>Ajellomycetaceae</taxon>
        <taxon>Blastomyces</taxon>
    </lineage>
</organism>
<dbReference type="Proteomes" id="UP000053573">
    <property type="component" value="Unassembled WGS sequence"/>
</dbReference>
<evidence type="ECO:0000256" key="1">
    <source>
        <dbReference type="SAM" id="MobiDB-lite"/>
    </source>
</evidence>
<keyword evidence="3" id="KW-1185">Reference proteome</keyword>
<comment type="caution">
    <text evidence="2">The sequence shown here is derived from an EMBL/GenBank/DDBJ whole genome shotgun (WGS) entry which is preliminary data.</text>
</comment>
<dbReference type="EMBL" id="LDEV01002362">
    <property type="protein sequence ID" value="KLJ09336.1"/>
    <property type="molecule type" value="Genomic_DNA"/>
</dbReference>
<name>A0A0H1BJM3_9EURO</name>
<gene>
    <name evidence="2" type="ORF">EMPG_15241</name>
</gene>
<sequence>MPLLLAMAWSNISLETCNYEHDGVSVSVRETAATTKPASASSPSNDSRTQTANGCLTPNTAERVESPSRVLWWWRNPILRSGLACLRKQ</sequence>
<feature type="compositionally biased region" description="Polar residues" evidence="1">
    <location>
        <begin position="45"/>
        <end position="60"/>
    </location>
</feature>
<evidence type="ECO:0000313" key="3">
    <source>
        <dbReference type="Proteomes" id="UP000053573"/>
    </source>
</evidence>
<proteinExistence type="predicted"/>
<evidence type="ECO:0000313" key="2">
    <source>
        <dbReference type="EMBL" id="KLJ09336.1"/>
    </source>
</evidence>
<protein>
    <submittedName>
        <fullName evidence="2">Uncharacterized protein</fullName>
    </submittedName>
</protein>